<feature type="region of interest" description="Disordered" evidence="1">
    <location>
        <begin position="39"/>
        <end position="124"/>
    </location>
</feature>
<dbReference type="AlphaFoldDB" id="A0A9W9MKY3"/>
<accession>A0A9W9MKY3</accession>
<organism evidence="2 3">
    <name type="scientific">Penicillium cf. viridicatum</name>
    <dbReference type="NCBI Taxonomy" id="2972119"/>
    <lineage>
        <taxon>Eukaryota</taxon>
        <taxon>Fungi</taxon>
        <taxon>Dikarya</taxon>
        <taxon>Ascomycota</taxon>
        <taxon>Pezizomycotina</taxon>
        <taxon>Eurotiomycetes</taxon>
        <taxon>Eurotiomycetidae</taxon>
        <taxon>Eurotiales</taxon>
        <taxon>Aspergillaceae</taxon>
        <taxon>Penicillium</taxon>
    </lineage>
</organism>
<comment type="caution">
    <text evidence="2">The sequence shown here is derived from an EMBL/GenBank/DDBJ whole genome shotgun (WGS) entry which is preliminary data.</text>
</comment>
<proteinExistence type="predicted"/>
<evidence type="ECO:0000313" key="2">
    <source>
        <dbReference type="EMBL" id="KAJ5203235.1"/>
    </source>
</evidence>
<keyword evidence="2" id="KW-0030">Aminoacyl-tRNA synthetase</keyword>
<keyword evidence="3" id="KW-1185">Reference proteome</keyword>
<feature type="compositionally biased region" description="Acidic residues" evidence="1">
    <location>
        <begin position="65"/>
        <end position="124"/>
    </location>
</feature>
<sequence length="460" mass="52239">MYRDLWLENECTKAFLKEHGDLKWRCPRADELNCELTFDSKNKARKHADGDHDQLEWPCPRAEELGSEAEDNEVENPEDEEDGDGRDLGSESEDEADDVEDGEDEEDGDHSSESEYDEVEDFEDFEPTAESALAWLGSLPKDQKILKEAAQSEGLHHLGLKCPGPERVVDGLVLGTQVCPHSAIISFETGVFYREGSKYCKKHFVTWKPSPPGEEERRIESQPKIPASEVVNIDIEFTVFSREVLQIGLADMEGNKVLDCLTQYSEGVLAPSFSENHLPVPPTSQQRAQKQKIKAYFTQDGTLNAKEVVEKLQEAGISKNTIFLSWTSWGFDLSYIRKWLEQEGFQDILPGNENVCLLYHEFRANLQRIMGKACHRGRAFPLKLPVVFPLLFSEEDPLSGRNHHALIDARQLCRMAKLFIDLCKPSGQRLGIDKLRSGKRQRRIEEFLSSVSLNKKPRSS</sequence>
<dbReference type="EMBL" id="JAPQKQ010000003">
    <property type="protein sequence ID" value="KAJ5203235.1"/>
    <property type="molecule type" value="Genomic_DNA"/>
</dbReference>
<name>A0A9W9MKY3_9EURO</name>
<feature type="compositionally biased region" description="Basic and acidic residues" evidence="1">
    <location>
        <begin position="39"/>
        <end position="55"/>
    </location>
</feature>
<dbReference type="SUPFAM" id="SSF53098">
    <property type="entry name" value="Ribonuclease H-like"/>
    <property type="match status" value="1"/>
</dbReference>
<keyword evidence="2" id="KW-0436">Ligase</keyword>
<reference evidence="2" key="1">
    <citation type="submission" date="2022-11" db="EMBL/GenBank/DDBJ databases">
        <authorList>
            <person name="Petersen C."/>
        </authorList>
    </citation>
    <scope>NUCLEOTIDE SEQUENCE</scope>
    <source>
        <strain evidence="2">IBT 20477</strain>
    </source>
</reference>
<evidence type="ECO:0000313" key="3">
    <source>
        <dbReference type="Proteomes" id="UP001150942"/>
    </source>
</evidence>
<dbReference type="GO" id="GO:0004812">
    <property type="term" value="F:aminoacyl-tRNA ligase activity"/>
    <property type="evidence" value="ECO:0007669"/>
    <property type="project" value="UniProtKB-KW"/>
</dbReference>
<gene>
    <name evidence="2" type="ORF">N7449_005314</name>
</gene>
<evidence type="ECO:0000256" key="1">
    <source>
        <dbReference type="SAM" id="MobiDB-lite"/>
    </source>
</evidence>
<protein>
    <submittedName>
        <fullName evidence="2">Threonyl/alanyl tRNA synthetase SAD</fullName>
    </submittedName>
</protein>
<dbReference type="Proteomes" id="UP001150942">
    <property type="component" value="Unassembled WGS sequence"/>
</dbReference>
<dbReference type="OrthoDB" id="6077919at2759"/>
<dbReference type="InterPro" id="IPR012337">
    <property type="entry name" value="RNaseH-like_sf"/>
</dbReference>
<reference evidence="2" key="2">
    <citation type="journal article" date="2023" name="IMA Fungus">
        <title>Comparative genomic study of the Penicillium genus elucidates a diverse pangenome and 15 lateral gene transfer events.</title>
        <authorList>
            <person name="Petersen C."/>
            <person name="Sorensen T."/>
            <person name="Nielsen M.R."/>
            <person name="Sondergaard T.E."/>
            <person name="Sorensen J.L."/>
            <person name="Fitzpatrick D.A."/>
            <person name="Frisvad J.C."/>
            <person name="Nielsen K.L."/>
        </authorList>
    </citation>
    <scope>NUCLEOTIDE SEQUENCE</scope>
    <source>
        <strain evidence="2">IBT 20477</strain>
    </source>
</reference>